<dbReference type="SUPFAM" id="SSF64182">
    <property type="entry name" value="DHH phosphoesterases"/>
    <property type="match status" value="1"/>
</dbReference>
<gene>
    <name evidence="3" type="ORF">U729_2785</name>
</gene>
<dbReference type="EMBL" id="CP006905">
    <property type="protein sequence ID" value="AIY82341.1"/>
    <property type="molecule type" value="Genomic_DNA"/>
</dbReference>
<protein>
    <submittedName>
        <fullName evidence="3">DHH family protein</fullName>
    </submittedName>
</protein>
<sequence>MALKDIKKFIIEANKIGITFHTSPDGDAIGSALGLLNGLRELGKEVYIISKDTLPDNLSFLPFSEEINGETIEPKEGTDLVIVLDCGNVERISANLSGFKGMIINIDHHISNDKYGFINYVDVEAAATAEVVYSLLKEIGFEFSVKEDILKKIGTCLYTSLITDTGSFRHSNVTKRTHEIAGSLIGVGVNNSEIYNKLFDNRSINKLNLIGYAFQNAKLYFDGKVVAVALDNDTLKKFDGEKEDTSDIIGNLLSIKTVEVAVLLKEVSEGVKASLRSKYDFDVRKIAEQFGGGGHTKASGLMQRGIPLKIAKDNILTAIEREINQCKE</sequence>
<dbReference type="Pfam" id="PF02272">
    <property type="entry name" value="DHHA1"/>
    <property type="match status" value="1"/>
</dbReference>
<dbReference type="RefSeq" id="WP_039316022.1">
    <property type="nucleotide sequence ID" value="NZ_CP006905.1"/>
</dbReference>
<evidence type="ECO:0000313" key="3">
    <source>
        <dbReference type="EMBL" id="AIY82341.1"/>
    </source>
</evidence>
<accession>A0A0A7FU57</accession>
<dbReference type="OrthoDB" id="9803668at2"/>
<dbReference type="InterPro" id="IPR038763">
    <property type="entry name" value="DHH_sf"/>
</dbReference>
<dbReference type="Gene3D" id="3.90.1640.10">
    <property type="entry name" value="inorganic pyrophosphatase (n-terminal core)"/>
    <property type="match status" value="1"/>
</dbReference>
<dbReference type="KEGG" id="cbv:U729_2785"/>
<dbReference type="AlphaFoldDB" id="A0A0A7FU57"/>
<dbReference type="Proteomes" id="UP000030635">
    <property type="component" value="Chromosome"/>
</dbReference>
<dbReference type="STRING" id="1561.NPD11_242"/>
<dbReference type="InterPro" id="IPR051319">
    <property type="entry name" value="Oligoribo/pAp-PDE_c-di-AMP_PDE"/>
</dbReference>
<dbReference type="PANTHER" id="PTHR47618:SF1">
    <property type="entry name" value="BIFUNCTIONAL OLIGORIBONUCLEASE AND PAP PHOSPHATASE NRNA"/>
    <property type="match status" value="1"/>
</dbReference>
<dbReference type="GO" id="GO:0003676">
    <property type="term" value="F:nucleic acid binding"/>
    <property type="evidence" value="ECO:0007669"/>
    <property type="project" value="InterPro"/>
</dbReference>
<keyword evidence="4" id="KW-1185">Reference proteome</keyword>
<dbReference type="eggNOG" id="COG0618">
    <property type="taxonomic scope" value="Bacteria"/>
</dbReference>
<dbReference type="InterPro" id="IPR001667">
    <property type="entry name" value="DDH_dom"/>
</dbReference>
<reference evidence="3 4" key="1">
    <citation type="journal article" date="2015" name="Infect. Genet. Evol.">
        <title>Genomic sequences of six botulinum neurotoxin-producing strains representing three clostridial species illustrate the mobility and diversity of botulinum neurotoxin genes.</title>
        <authorList>
            <person name="Smith T.J."/>
            <person name="Hill K.K."/>
            <person name="Xie G."/>
            <person name="Foley B.T."/>
            <person name="Williamson C.H."/>
            <person name="Foster J.T."/>
            <person name="Johnson S.L."/>
            <person name="Chertkov O."/>
            <person name="Teshima H."/>
            <person name="Gibbons H.S."/>
            <person name="Johnsky L.A."/>
            <person name="Karavis M.A."/>
            <person name="Smith L.A."/>
        </authorList>
    </citation>
    <scope>NUCLEOTIDE SEQUENCE [LARGE SCALE GENOMIC DNA]</scope>
    <source>
        <strain evidence="3 4">Sullivan</strain>
    </source>
</reference>
<evidence type="ECO:0000313" key="4">
    <source>
        <dbReference type="Proteomes" id="UP000030635"/>
    </source>
</evidence>
<evidence type="ECO:0000259" key="1">
    <source>
        <dbReference type="Pfam" id="PF01368"/>
    </source>
</evidence>
<name>A0A0A7FU57_9CLOT</name>
<dbReference type="PANTHER" id="PTHR47618">
    <property type="entry name" value="BIFUNCTIONAL OLIGORIBONUCLEASE AND PAP PHOSPHATASE NRNA"/>
    <property type="match status" value="1"/>
</dbReference>
<feature type="domain" description="DDH" evidence="1">
    <location>
        <begin position="15"/>
        <end position="159"/>
    </location>
</feature>
<dbReference type="InterPro" id="IPR003156">
    <property type="entry name" value="DHHA1_dom"/>
</dbReference>
<evidence type="ECO:0000259" key="2">
    <source>
        <dbReference type="Pfam" id="PF02272"/>
    </source>
</evidence>
<dbReference type="HOGENOM" id="CLU_039720_0_0_9"/>
<organism evidence="3 4">
    <name type="scientific">Clostridium baratii str. Sullivan</name>
    <dbReference type="NCBI Taxonomy" id="1415775"/>
    <lineage>
        <taxon>Bacteria</taxon>
        <taxon>Bacillati</taxon>
        <taxon>Bacillota</taxon>
        <taxon>Clostridia</taxon>
        <taxon>Eubacteriales</taxon>
        <taxon>Clostridiaceae</taxon>
        <taxon>Clostridium</taxon>
    </lineage>
</organism>
<dbReference type="Pfam" id="PF01368">
    <property type="entry name" value="DHH"/>
    <property type="match status" value="1"/>
</dbReference>
<dbReference type="Gene3D" id="3.10.310.30">
    <property type="match status" value="1"/>
</dbReference>
<proteinExistence type="predicted"/>
<feature type="domain" description="DHHA1" evidence="2">
    <location>
        <begin position="225"/>
        <end position="324"/>
    </location>
</feature>